<evidence type="ECO:0000256" key="1">
    <source>
        <dbReference type="SAM" id="SignalP"/>
    </source>
</evidence>
<proteinExistence type="predicted"/>
<keyword evidence="1" id="KW-0732">Signal</keyword>
<dbReference type="EMBL" id="CP063845">
    <property type="protein sequence ID" value="UFP95585.1"/>
    <property type="molecule type" value="Genomic_DNA"/>
</dbReference>
<organism evidence="2 3">
    <name type="scientific">Gloeobacter morelensis MG652769</name>
    <dbReference type="NCBI Taxonomy" id="2781736"/>
    <lineage>
        <taxon>Bacteria</taxon>
        <taxon>Bacillati</taxon>
        <taxon>Cyanobacteriota</taxon>
        <taxon>Cyanophyceae</taxon>
        <taxon>Gloeobacterales</taxon>
        <taxon>Gloeobacteraceae</taxon>
        <taxon>Gloeobacter</taxon>
        <taxon>Gloeobacter morelensis</taxon>
    </lineage>
</organism>
<protein>
    <submittedName>
        <fullName evidence="2">Uncharacterized protein</fullName>
    </submittedName>
</protein>
<dbReference type="Proteomes" id="UP001054846">
    <property type="component" value="Chromosome"/>
</dbReference>
<keyword evidence="3" id="KW-1185">Reference proteome</keyword>
<accession>A0ABY3PPG0</accession>
<sequence length="353" mass="37938">MIIISRTQVSKKSYWWCMEKYMKKACLGFGLLCAVLPLCFTSAVLAGEKAVCPSQTYQQRDLAGGIACAIQPSRTDSAITDLGSSGRGFGYHVIGIPSDPTQIKGTFLYLGGSGDRPFDPDGDRYSNLEIVENGIALGYMVIQLAHANTDPVGILCGNNDACYGATRQEIIYGTATSSAVSVNTANSIMNRLSALSRFLKSNYSLSYLLPAALSGTKVNWSKMRLGGSSQGGGHAGYIARDNASQRVCFLSSPVDTVTVSGDTSGSRQSVSAAWVSDTTWKTPTSQLRGVAHEDDDYFESITTNYQTLGMKESTSETNPNNNWVRITVDAGNPHTAPGRDGNLAYAREWSCFK</sequence>
<dbReference type="NCBIfam" id="NF047580">
    <property type="entry name" value="BPSS1187_fam"/>
    <property type="match status" value="1"/>
</dbReference>
<feature type="signal peptide" evidence="1">
    <location>
        <begin position="1"/>
        <end position="46"/>
    </location>
</feature>
<evidence type="ECO:0000313" key="2">
    <source>
        <dbReference type="EMBL" id="UFP95585.1"/>
    </source>
</evidence>
<dbReference type="InterPro" id="IPR058180">
    <property type="entry name" value="BPSS1187-like"/>
</dbReference>
<gene>
    <name evidence="2" type="ORF">ISF26_04890</name>
</gene>
<feature type="chain" id="PRO_5045070709" evidence="1">
    <location>
        <begin position="47"/>
        <end position="353"/>
    </location>
</feature>
<reference evidence="2 3" key="1">
    <citation type="journal article" date="2021" name="Genome Biol. Evol.">
        <title>Complete Genome Sequencing of a Novel Gloeobacter Species from a Waterfall Cave in Mexico.</title>
        <authorList>
            <person name="Saw J.H."/>
            <person name="Cardona T."/>
            <person name="Montejano G."/>
        </authorList>
    </citation>
    <scope>NUCLEOTIDE SEQUENCE [LARGE SCALE GENOMIC DNA]</scope>
    <source>
        <strain evidence="2">MG652769</strain>
    </source>
</reference>
<evidence type="ECO:0000313" key="3">
    <source>
        <dbReference type="Proteomes" id="UP001054846"/>
    </source>
</evidence>
<name>A0ABY3PPG0_9CYAN</name>